<dbReference type="InParanoid" id="A0A1X7TWP6"/>
<dbReference type="PANTHER" id="PTHR46564:SF1">
    <property type="entry name" value="TRANSPOSASE"/>
    <property type="match status" value="1"/>
</dbReference>
<dbReference type="GO" id="GO:0003676">
    <property type="term" value="F:nucleic acid binding"/>
    <property type="evidence" value="ECO:0007669"/>
    <property type="project" value="InterPro"/>
</dbReference>
<reference evidence="2" key="1">
    <citation type="submission" date="2017-05" db="UniProtKB">
        <authorList>
            <consortium name="EnsemblMetazoa"/>
        </authorList>
    </citation>
    <scope>IDENTIFICATION</scope>
</reference>
<dbReference type="STRING" id="400682.A0A1X7TWP6"/>
<dbReference type="Pfam" id="PF13358">
    <property type="entry name" value="DDE_3"/>
    <property type="match status" value="1"/>
</dbReference>
<dbReference type="EnsemblMetazoa" id="Aqu2.1.19882_001">
    <property type="protein sequence ID" value="Aqu2.1.19882_001"/>
    <property type="gene ID" value="Aqu2.1.19882"/>
</dbReference>
<dbReference type="OMA" id="FEAFMQI"/>
<evidence type="ECO:0000259" key="1">
    <source>
        <dbReference type="Pfam" id="PF13358"/>
    </source>
</evidence>
<name>A0A1X7TWP6_AMPQE</name>
<dbReference type="PANTHER" id="PTHR46564">
    <property type="entry name" value="TRANSPOSASE"/>
    <property type="match status" value="1"/>
</dbReference>
<dbReference type="InterPro" id="IPR047655">
    <property type="entry name" value="Transpos_IS630-like"/>
</dbReference>
<accession>A0A1X7TWP6</accession>
<dbReference type="eggNOG" id="ENOG502S808">
    <property type="taxonomic scope" value="Eukaryota"/>
</dbReference>
<dbReference type="InterPro" id="IPR038717">
    <property type="entry name" value="Tc1-like_DDE_dom"/>
</dbReference>
<dbReference type="InterPro" id="IPR036397">
    <property type="entry name" value="RNaseH_sf"/>
</dbReference>
<proteinExistence type="predicted"/>
<dbReference type="SUPFAM" id="SSF46689">
    <property type="entry name" value="Homeodomain-like"/>
    <property type="match status" value="1"/>
</dbReference>
<sequence>MSCELHRSSAYSSDLRWPMVHQIEGLEIPYRQVAENLSVDPSTVHRTVAKFRESGNVDRKRYPANHGTAVLTEIDKFIILDAFINKPDTYLHEMKYLLLQETGTDVHISTIMRFLQSSNFTRKKISIVPKQRSDILRAEFLLLMSIFRGHSDFFIFVDESGADRRSCLRRYGYSLRGHPATCRKILVRGERISAIAAISTSGLLDCYTTSKTVNSVTFSDFILSGLLPHLMPFNGTNPHSVVVLDNASIHHVDEVVELMESTGALVQFLPPYSPDLNPIEEAFSKVKYTLKANEIVSDILDPETLFLYSFNSISKEDCINWIRHAGYV</sequence>
<dbReference type="AlphaFoldDB" id="A0A1X7TWP6"/>
<organism evidence="2">
    <name type="scientific">Amphimedon queenslandica</name>
    <name type="common">Sponge</name>
    <dbReference type="NCBI Taxonomy" id="400682"/>
    <lineage>
        <taxon>Eukaryota</taxon>
        <taxon>Metazoa</taxon>
        <taxon>Porifera</taxon>
        <taxon>Demospongiae</taxon>
        <taxon>Heteroscleromorpha</taxon>
        <taxon>Haplosclerida</taxon>
        <taxon>Niphatidae</taxon>
        <taxon>Amphimedon</taxon>
    </lineage>
</organism>
<protein>
    <recommendedName>
        <fullName evidence="1">Tc1-like transposase DDE domain-containing protein</fullName>
    </recommendedName>
</protein>
<dbReference type="Gene3D" id="3.30.420.10">
    <property type="entry name" value="Ribonuclease H-like superfamily/Ribonuclease H"/>
    <property type="match status" value="1"/>
</dbReference>
<dbReference type="InterPro" id="IPR009057">
    <property type="entry name" value="Homeodomain-like_sf"/>
</dbReference>
<dbReference type="NCBIfam" id="NF033545">
    <property type="entry name" value="transpos_IS630"/>
    <property type="match status" value="1"/>
</dbReference>
<dbReference type="OrthoDB" id="5980266at2759"/>
<feature type="domain" description="Tc1-like transposase DDE" evidence="1">
    <location>
        <begin position="155"/>
        <end position="298"/>
    </location>
</feature>
<evidence type="ECO:0000313" key="2">
    <source>
        <dbReference type="EnsemblMetazoa" id="Aqu2.1.19882_001"/>
    </source>
</evidence>